<gene>
    <name evidence="6" type="primary">tsaD</name>
    <name evidence="8" type="ORF">COV34_01160</name>
</gene>
<comment type="caution">
    <text evidence="6">Lacks conserved residue(s) required for the propagation of feature annotation.</text>
</comment>
<evidence type="ECO:0000256" key="2">
    <source>
        <dbReference type="ARBA" id="ARBA00022694"/>
    </source>
</evidence>
<dbReference type="InterPro" id="IPR043129">
    <property type="entry name" value="ATPase_NBD"/>
</dbReference>
<dbReference type="EMBL" id="PCXL01000011">
    <property type="protein sequence ID" value="PIR38208.1"/>
    <property type="molecule type" value="Genomic_DNA"/>
</dbReference>
<accession>A0A2H0QVB9</accession>
<comment type="catalytic activity">
    <reaction evidence="5 6">
        <text>L-threonylcarbamoyladenylate + adenosine(37) in tRNA = N(6)-L-threonylcarbamoyladenosine(37) in tRNA + AMP + H(+)</text>
        <dbReference type="Rhea" id="RHEA:37059"/>
        <dbReference type="Rhea" id="RHEA-COMP:10162"/>
        <dbReference type="Rhea" id="RHEA-COMP:10163"/>
        <dbReference type="ChEBI" id="CHEBI:15378"/>
        <dbReference type="ChEBI" id="CHEBI:73682"/>
        <dbReference type="ChEBI" id="CHEBI:74411"/>
        <dbReference type="ChEBI" id="CHEBI:74418"/>
        <dbReference type="ChEBI" id="CHEBI:456215"/>
        <dbReference type="EC" id="2.3.1.234"/>
    </reaction>
</comment>
<comment type="similarity">
    <text evidence="6">Belongs to the KAE1 / TsaD family.</text>
</comment>
<feature type="binding site" evidence="6">
    <location>
        <position position="375"/>
    </location>
    <ligand>
        <name>Fe cation</name>
        <dbReference type="ChEBI" id="CHEBI:24875"/>
    </ligand>
</feature>
<dbReference type="EC" id="2.3.1.234" evidence="6"/>
<dbReference type="InterPro" id="IPR022450">
    <property type="entry name" value="TsaD"/>
</dbReference>
<dbReference type="PANTHER" id="PTHR11735">
    <property type="entry name" value="TRNA N6-ADENOSINE THREONYLCARBAMOYLTRANSFERASE"/>
    <property type="match status" value="1"/>
</dbReference>
<dbReference type="GO" id="GO:0002949">
    <property type="term" value="P:tRNA threonylcarbamoyladenosine modification"/>
    <property type="evidence" value="ECO:0007669"/>
    <property type="project" value="UniProtKB-UniRule"/>
</dbReference>
<feature type="domain" description="Gcp-like" evidence="7">
    <location>
        <begin position="33"/>
        <end position="81"/>
    </location>
</feature>
<dbReference type="Pfam" id="PF00814">
    <property type="entry name" value="TsaD"/>
    <property type="match status" value="2"/>
</dbReference>
<dbReference type="PANTHER" id="PTHR11735:SF6">
    <property type="entry name" value="TRNA N6-ADENOSINE THREONYLCARBAMOYLTRANSFERASE, MITOCHONDRIAL"/>
    <property type="match status" value="1"/>
</dbReference>
<comment type="subcellular location">
    <subcellularLocation>
        <location evidence="6">Cytoplasm</location>
    </subcellularLocation>
</comment>
<keyword evidence="6" id="KW-0408">Iron</keyword>
<comment type="function">
    <text evidence="6">Required for the formation of a threonylcarbamoyl group on adenosine at position 37 (t(6)A37) in tRNAs that read codons beginning with adenine. Is involved in the transfer of the threonylcarbamoyl moiety of threonylcarbamoyl-AMP (TC-AMP) to the N6 group of A37, together with TsaE and TsaB. TsaD likely plays a direct catalytic role in this reaction.</text>
</comment>
<feature type="binding site" evidence="6">
    <location>
        <begin position="188"/>
        <end position="192"/>
    </location>
    <ligand>
        <name>substrate</name>
    </ligand>
</feature>
<feature type="binding site" evidence="6">
    <location>
        <position position="162"/>
    </location>
    <ligand>
        <name>Fe cation</name>
        <dbReference type="ChEBI" id="CHEBI:24875"/>
    </ligand>
</feature>
<organism evidence="8 9">
    <name type="scientific">Candidatus Zambryskibacteria bacterium CG10_big_fil_rev_8_21_14_0_10_42_12</name>
    <dbReference type="NCBI Taxonomy" id="1975115"/>
    <lineage>
        <taxon>Bacteria</taxon>
        <taxon>Candidatus Zambryskiibacteriota</taxon>
    </lineage>
</organism>
<protein>
    <recommendedName>
        <fullName evidence="6">tRNA N6-adenosine threonylcarbamoyltransferase</fullName>
        <ecNumber evidence="6">2.3.1.234</ecNumber>
    </recommendedName>
    <alternativeName>
        <fullName evidence="6">N6-L-threonylcarbamoyladenine synthase</fullName>
        <shortName evidence="6">t(6)A synthase</shortName>
    </alternativeName>
    <alternativeName>
        <fullName evidence="6">t(6)A37 threonylcarbamoyladenosine biosynthesis protein TsaD</fullName>
    </alternativeName>
    <alternativeName>
        <fullName evidence="6">tRNA threonylcarbamoyladenosine biosynthesis protein TsaD</fullName>
    </alternativeName>
</protein>
<evidence type="ECO:0000256" key="4">
    <source>
        <dbReference type="ARBA" id="ARBA00023315"/>
    </source>
</evidence>
<proteinExistence type="inferred from homology"/>
<keyword evidence="6" id="KW-0963">Cytoplasm</keyword>
<evidence type="ECO:0000256" key="3">
    <source>
        <dbReference type="ARBA" id="ARBA00022723"/>
    </source>
</evidence>
<dbReference type="InterPro" id="IPR017861">
    <property type="entry name" value="KAE1/TsaD"/>
</dbReference>
<keyword evidence="4 6" id="KW-0012">Acyltransferase</keyword>
<dbReference type="HAMAP" id="MF_01445">
    <property type="entry name" value="TsaD"/>
    <property type="match status" value="1"/>
</dbReference>
<dbReference type="NCBIfam" id="TIGR00329">
    <property type="entry name" value="gcp_kae1"/>
    <property type="match status" value="1"/>
</dbReference>
<comment type="caution">
    <text evidence="8">The sequence shown here is derived from an EMBL/GenBank/DDBJ whole genome shotgun (WGS) entry which is preliminary data.</text>
</comment>
<evidence type="ECO:0000256" key="6">
    <source>
        <dbReference type="HAMAP-Rule" id="MF_01445"/>
    </source>
</evidence>
<dbReference type="GO" id="GO:0061711">
    <property type="term" value="F:tRNA N(6)-L-threonylcarbamoyladenine synthase activity"/>
    <property type="evidence" value="ECO:0007669"/>
    <property type="project" value="UniProtKB-EC"/>
</dbReference>
<feature type="binding site" evidence="6">
    <location>
        <position position="221"/>
    </location>
    <ligand>
        <name>substrate</name>
    </ligand>
</feature>
<feature type="binding site" evidence="6">
    <location>
        <position position="234"/>
    </location>
    <ligand>
        <name>substrate</name>
    </ligand>
</feature>
<reference evidence="8 9" key="1">
    <citation type="submission" date="2017-09" db="EMBL/GenBank/DDBJ databases">
        <title>Depth-based differentiation of microbial function through sediment-hosted aquifers and enrichment of novel symbionts in the deep terrestrial subsurface.</title>
        <authorList>
            <person name="Probst A.J."/>
            <person name="Ladd B."/>
            <person name="Jarett J.K."/>
            <person name="Geller-Mcgrath D.E."/>
            <person name="Sieber C.M."/>
            <person name="Emerson J.B."/>
            <person name="Anantharaman K."/>
            <person name="Thomas B.C."/>
            <person name="Malmstrom R."/>
            <person name="Stieglmeier M."/>
            <person name="Klingl A."/>
            <person name="Woyke T."/>
            <person name="Ryan C.M."/>
            <person name="Banfield J.F."/>
        </authorList>
    </citation>
    <scope>NUCLEOTIDE SEQUENCE [LARGE SCALE GENOMIC DNA]</scope>
    <source>
        <strain evidence="8">CG10_big_fil_rev_8_21_14_0_10_42_12</strain>
    </source>
</reference>
<evidence type="ECO:0000256" key="5">
    <source>
        <dbReference type="ARBA" id="ARBA00048117"/>
    </source>
</evidence>
<dbReference type="Gene3D" id="3.30.420.40">
    <property type="match status" value="3"/>
</dbReference>
<evidence type="ECO:0000313" key="9">
    <source>
        <dbReference type="Proteomes" id="UP000231333"/>
    </source>
</evidence>
<evidence type="ECO:0000259" key="7">
    <source>
        <dbReference type="Pfam" id="PF00814"/>
    </source>
</evidence>
<feature type="binding site" evidence="6">
    <location>
        <position position="166"/>
    </location>
    <ligand>
        <name>Fe cation</name>
        <dbReference type="ChEBI" id="CHEBI:24875"/>
    </ligand>
</feature>
<name>A0A2H0QVB9_9BACT</name>
<dbReference type="InterPro" id="IPR000905">
    <property type="entry name" value="Gcp-like_dom"/>
</dbReference>
<dbReference type="GO" id="GO:0005506">
    <property type="term" value="F:iron ion binding"/>
    <property type="evidence" value="ECO:0007669"/>
    <property type="project" value="UniProtKB-UniRule"/>
</dbReference>
<keyword evidence="2 6" id="KW-0819">tRNA processing</keyword>
<dbReference type="AlphaFoldDB" id="A0A2H0QVB9"/>
<keyword evidence="3 6" id="KW-0479">Metal-binding</keyword>
<feature type="domain" description="Gcp-like" evidence="7">
    <location>
        <begin position="117"/>
        <end position="381"/>
    </location>
</feature>
<dbReference type="Proteomes" id="UP000231333">
    <property type="component" value="Unassembled WGS sequence"/>
</dbReference>
<dbReference type="SUPFAM" id="SSF53067">
    <property type="entry name" value="Actin-like ATPase domain"/>
    <property type="match status" value="2"/>
</dbReference>
<dbReference type="GO" id="GO:0005737">
    <property type="term" value="C:cytoplasm"/>
    <property type="evidence" value="ECO:0007669"/>
    <property type="project" value="UniProtKB-SubCell"/>
</dbReference>
<keyword evidence="1 6" id="KW-0808">Transferase</keyword>
<evidence type="ECO:0000313" key="8">
    <source>
        <dbReference type="EMBL" id="PIR38208.1"/>
    </source>
</evidence>
<sequence length="409" mass="44543">MQKTILSIETSCDETSIALIRTHKTDTGISVDVLAHIVHSQANLHAEFGGVFPALAKREHGLNLVPVMLKVIAESKEKENELFKTQIEASIETKEKIQKVLEREPDLYEHIVQHLLGVSGEGIDVIAITQGPGLEPALWVGINFAHALKVLWPHVEVIPVNHMEGHLVSALFENNVIKTPNFPMTTLLVSGGHTEIIHMDSWGSYTIVGKTRDDAVGEAYDKTARLLGLSYPGGPEIGRLAERARVEQIPSPVELPRPMIGTPDLDFSFSGLKTAVLYAVRDNEFSEDEKAGLPANRLTAQAEWQAGLAREFEEAVADVLTTKLFKALVESGAQSCAFGGGVMASKYLREKLAEKVAEAGSNIDIYMPAHNLTGDNALMIALALGVRLHHTPEHITSTDSIRAIGNLKL</sequence>
<comment type="cofactor">
    <cofactor evidence="6">
        <name>Fe(2+)</name>
        <dbReference type="ChEBI" id="CHEBI:29033"/>
    </cofactor>
    <text evidence="6">Binds 1 Fe(2+) ion per subunit.</text>
</comment>
<evidence type="ECO:0000256" key="1">
    <source>
        <dbReference type="ARBA" id="ARBA00022679"/>
    </source>
</evidence>